<dbReference type="InterPro" id="IPR036759">
    <property type="entry name" value="TPK_catalytic_sf"/>
</dbReference>
<accession>Q9RWW3</accession>
<dbReference type="EnsemblBacteria" id="AAF10131">
    <property type="protein sequence ID" value="AAF10131"/>
    <property type="gene ID" value="DR_0552"/>
</dbReference>
<evidence type="ECO:0000256" key="4">
    <source>
        <dbReference type="ARBA" id="ARBA00022840"/>
    </source>
</evidence>
<keyword evidence="3" id="KW-0418">Kinase</keyword>
<keyword evidence="4" id="KW-0067">ATP-binding</keyword>
<dbReference type="KEGG" id="dra:DR_0552"/>
<proteinExistence type="predicted"/>
<dbReference type="Pfam" id="PF04263">
    <property type="entry name" value="TPK_catalytic"/>
    <property type="match status" value="1"/>
</dbReference>
<dbReference type="GO" id="GO:0009229">
    <property type="term" value="P:thiamine diphosphate biosynthetic process"/>
    <property type="evidence" value="ECO:0007669"/>
    <property type="project" value="InterPro"/>
</dbReference>
<keyword evidence="8" id="KW-1185">Reference proteome</keyword>
<dbReference type="AlphaFoldDB" id="Q9RWW3"/>
<evidence type="ECO:0000313" key="7">
    <source>
        <dbReference type="EMBL" id="AAF10131.1"/>
    </source>
</evidence>
<dbReference type="Proteomes" id="UP000002524">
    <property type="component" value="Chromosome 1"/>
</dbReference>
<dbReference type="GO" id="GO:0006772">
    <property type="term" value="P:thiamine metabolic process"/>
    <property type="evidence" value="ECO:0007669"/>
    <property type="project" value="UniProtKB-UniRule"/>
</dbReference>
<dbReference type="InterPro" id="IPR007373">
    <property type="entry name" value="Thiamin_PyroPKinase_B1-bd"/>
</dbReference>
<dbReference type="CDD" id="cd07995">
    <property type="entry name" value="TPK"/>
    <property type="match status" value="1"/>
</dbReference>
<dbReference type="InterPro" id="IPR053149">
    <property type="entry name" value="TPK"/>
</dbReference>
<name>Q9RWW3_DEIRA</name>
<dbReference type="InterPro" id="IPR006282">
    <property type="entry name" value="Thi_PPkinase"/>
</dbReference>
<dbReference type="SUPFAM" id="SSF63999">
    <property type="entry name" value="Thiamin pyrophosphokinase, catalytic domain"/>
    <property type="match status" value="1"/>
</dbReference>
<dbReference type="STRING" id="243230.DR_0552"/>
<dbReference type="PANTHER" id="PTHR41299">
    <property type="entry name" value="THIAMINE PYROPHOSPHOKINASE"/>
    <property type="match status" value="1"/>
</dbReference>
<sequence>MLAWILVGGRLTPTFALAGLPTPELVVAADGGARHAAALGVKVDLWVGDFDSSDGLELDAPREVHPVAKDQTDAELAVSLARRRGATELVFIGAFGGRFDHAAALLLGGVRLAREGLTVTLTSGDEWGWPLLPGRPLRLGLPAGVTLSVLACTDLGGLSLSGVRWPLTGADIPLGSGWTLSNETLGGPVTAHLETGHALVTALWAE</sequence>
<dbReference type="RefSeq" id="WP_010887197.1">
    <property type="nucleotide sequence ID" value="NC_001263.1"/>
</dbReference>
<dbReference type="PIR" id="B75505">
    <property type="entry name" value="B75505"/>
</dbReference>
<feature type="domain" description="Thiamin pyrophosphokinase thiamin-binding" evidence="6">
    <location>
        <begin position="128"/>
        <end position="199"/>
    </location>
</feature>
<evidence type="ECO:0000256" key="2">
    <source>
        <dbReference type="ARBA" id="ARBA00022741"/>
    </source>
</evidence>
<keyword evidence="2" id="KW-0547">Nucleotide-binding</keyword>
<evidence type="ECO:0000313" key="8">
    <source>
        <dbReference type="Proteomes" id="UP000002524"/>
    </source>
</evidence>
<dbReference type="OrthoDB" id="1678571at2"/>
<dbReference type="EC" id="2.7.6.2" evidence="5"/>
<dbReference type="PATRIC" id="fig|243230.17.peg.727"/>
<keyword evidence="1" id="KW-0808">Transferase</keyword>
<evidence type="ECO:0000259" key="6">
    <source>
        <dbReference type="SMART" id="SM00983"/>
    </source>
</evidence>
<evidence type="ECO:0000256" key="5">
    <source>
        <dbReference type="NCBIfam" id="TIGR01378"/>
    </source>
</evidence>
<gene>
    <name evidence="7" type="ordered locus">DR_0552</name>
</gene>
<evidence type="ECO:0000256" key="3">
    <source>
        <dbReference type="ARBA" id="ARBA00022777"/>
    </source>
</evidence>
<dbReference type="eggNOG" id="COG1564">
    <property type="taxonomic scope" value="Bacteria"/>
</dbReference>
<dbReference type="HOGENOM" id="CLU_044237_1_1_0"/>
<dbReference type="GO" id="GO:0005524">
    <property type="term" value="F:ATP binding"/>
    <property type="evidence" value="ECO:0007669"/>
    <property type="project" value="UniProtKB-KW"/>
</dbReference>
<dbReference type="NCBIfam" id="TIGR01378">
    <property type="entry name" value="thi_PPkinase"/>
    <property type="match status" value="1"/>
</dbReference>
<dbReference type="InterPro" id="IPR007371">
    <property type="entry name" value="TPK_catalytic"/>
</dbReference>
<dbReference type="SMART" id="SM00983">
    <property type="entry name" value="TPK_B1_binding"/>
    <property type="match status" value="1"/>
</dbReference>
<protein>
    <recommendedName>
        <fullName evidence="5">Thiamine diphosphokinase</fullName>
        <ecNumber evidence="5">2.7.6.2</ecNumber>
    </recommendedName>
</protein>
<evidence type="ECO:0000256" key="1">
    <source>
        <dbReference type="ARBA" id="ARBA00022679"/>
    </source>
</evidence>
<dbReference type="GO" id="GO:0004788">
    <property type="term" value="F:thiamine diphosphokinase activity"/>
    <property type="evidence" value="ECO:0007669"/>
    <property type="project" value="UniProtKB-UniRule"/>
</dbReference>
<dbReference type="InParanoid" id="Q9RWW3"/>
<dbReference type="FunCoup" id="Q9RWW3">
    <property type="interactions" value="83"/>
</dbReference>
<dbReference type="GeneID" id="69516790"/>
<dbReference type="GO" id="GO:0016301">
    <property type="term" value="F:kinase activity"/>
    <property type="evidence" value="ECO:0007669"/>
    <property type="project" value="UniProtKB-KW"/>
</dbReference>
<dbReference type="EMBL" id="AE000513">
    <property type="protein sequence ID" value="AAF10131.1"/>
    <property type="molecule type" value="Genomic_DNA"/>
</dbReference>
<organism evidence="7 8">
    <name type="scientific">Deinococcus radiodurans (strain ATCC 13939 / DSM 20539 / JCM 16871 / CCUG 27074 / LMG 4051 / NBRC 15346 / NCIMB 9279 / VKM B-1422 / R1)</name>
    <dbReference type="NCBI Taxonomy" id="243230"/>
    <lineage>
        <taxon>Bacteria</taxon>
        <taxon>Thermotogati</taxon>
        <taxon>Deinococcota</taxon>
        <taxon>Deinococci</taxon>
        <taxon>Deinococcales</taxon>
        <taxon>Deinococcaceae</taxon>
        <taxon>Deinococcus</taxon>
    </lineage>
</organism>
<dbReference type="PANTHER" id="PTHR41299:SF1">
    <property type="entry name" value="THIAMINE PYROPHOSPHOKINASE"/>
    <property type="match status" value="1"/>
</dbReference>
<dbReference type="GO" id="GO:0030975">
    <property type="term" value="F:thiamine binding"/>
    <property type="evidence" value="ECO:0007669"/>
    <property type="project" value="InterPro"/>
</dbReference>
<reference evidence="7 8" key="1">
    <citation type="journal article" date="1999" name="Science">
        <title>Genome sequence of the radioresistant bacterium Deinococcus radiodurans R1.</title>
        <authorList>
            <person name="White O."/>
            <person name="Eisen J.A."/>
            <person name="Heidelberg J.F."/>
            <person name="Hickey E.K."/>
            <person name="Peterson J.D."/>
            <person name="Dodson R.J."/>
            <person name="Haft D.H."/>
            <person name="Gwinn M.L."/>
            <person name="Nelson W.C."/>
            <person name="Richardson D.L."/>
            <person name="Moffat K.S."/>
            <person name="Qin H."/>
            <person name="Jiang L."/>
            <person name="Pamphile W."/>
            <person name="Crosby M."/>
            <person name="Shen M."/>
            <person name="Vamathevan J.J."/>
            <person name="Lam P."/>
            <person name="McDonald L."/>
            <person name="Utterback T."/>
            <person name="Zalewski C."/>
            <person name="Makarova K.S."/>
            <person name="Aravind L."/>
            <person name="Daly M.J."/>
            <person name="Minton K.W."/>
            <person name="Fleischmann R.D."/>
            <person name="Ketchum K.A."/>
            <person name="Nelson K.E."/>
            <person name="Salzberg S."/>
            <person name="Smith H.O."/>
            <person name="Venter J.C."/>
            <person name="Fraser C.M."/>
        </authorList>
    </citation>
    <scope>NUCLEOTIDE SEQUENCE [LARGE SCALE GENOMIC DNA]</scope>
    <source>
        <strain evidence="8">ATCC 13939 / DSM 20539 / JCM 16871 / LMG 4051 / NBRC 15346 / NCIMB 9279 / R1 / VKM B-1422</strain>
    </source>
</reference>
<dbReference type="PaxDb" id="243230-DR_0552"/>
<dbReference type="Gene3D" id="3.40.50.10240">
    <property type="entry name" value="Thiamin pyrophosphokinase, catalytic domain"/>
    <property type="match status" value="1"/>
</dbReference>